<keyword evidence="2" id="KW-1185">Reference proteome</keyword>
<dbReference type="Gramene" id="AET2Gv20940100.1">
    <property type="protein sequence ID" value="AET2Gv20940100.1"/>
    <property type="gene ID" value="AET2Gv20940100"/>
</dbReference>
<sequence>LLLQRESSEGKLDSVSLLVLHGDGSISIEAAKESIIRSIASCRKDLLRLVLKEECSS</sequence>
<accession>A0A453CRN8</accession>
<evidence type="ECO:0000313" key="1">
    <source>
        <dbReference type="EnsemblPlants" id="AET2Gv20940100.1"/>
    </source>
</evidence>
<dbReference type="EnsemblPlants" id="AET2Gv20940100.1">
    <property type="protein sequence ID" value="AET2Gv20940100.1"/>
    <property type="gene ID" value="AET2Gv20940100"/>
</dbReference>
<dbReference type="AlphaFoldDB" id="A0A453CRN8"/>
<reference evidence="1" key="4">
    <citation type="submission" date="2019-03" db="UniProtKB">
        <authorList>
            <consortium name="EnsemblPlants"/>
        </authorList>
    </citation>
    <scope>IDENTIFICATION</scope>
</reference>
<reference evidence="1" key="5">
    <citation type="journal article" date="2021" name="G3 (Bethesda)">
        <title>Aegilops tauschii genome assembly Aet v5.0 features greater sequence contiguity and improved annotation.</title>
        <authorList>
            <person name="Wang L."/>
            <person name="Zhu T."/>
            <person name="Rodriguez J.C."/>
            <person name="Deal K.R."/>
            <person name="Dubcovsky J."/>
            <person name="McGuire P.E."/>
            <person name="Lux T."/>
            <person name="Spannagl M."/>
            <person name="Mayer K.F.X."/>
            <person name="Baldrich P."/>
            <person name="Meyers B.C."/>
            <person name="Huo N."/>
            <person name="Gu Y.Q."/>
            <person name="Zhou H."/>
            <person name="Devos K.M."/>
            <person name="Bennetzen J.L."/>
            <person name="Unver T."/>
            <person name="Budak H."/>
            <person name="Gulick P.J."/>
            <person name="Galiba G."/>
            <person name="Kalapos B."/>
            <person name="Nelson D.R."/>
            <person name="Li P."/>
            <person name="You F.M."/>
            <person name="Luo M.C."/>
            <person name="Dvorak J."/>
        </authorList>
    </citation>
    <scope>NUCLEOTIDE SEQUENCE [LARGE SCALE GENOMIC DNA]</scope>
    <source>
        <strain evidence="1">cv. AL8/78</strain>
    </source>
</reference>
<reference evidence="1" key="3">
    <citation type="journal article" date="2017" name="Nature">
        <title>Genome sequence of the progenitor of the wheat D genome Aegilops tauschii.</title>
        <authorList>
            <person name="Luo M.C."/>
            <person name="Gu Y.Q."/>
            <person name="Puiu D."/>
            <person name="Wang H."/>
            <person name="Twardziok S.O."/>
            <person name="Deal K.R."/>
            <person name="Huo N."/>
            <person name="Zhu T."/>
            <person name="Wang L."/>
            <person name="Wang Y."/>
            <person name="McGuire P.E."/>
            <person name="Liu S."/>
            <person name="Long H."/>
            <person name="Ramasamy R.K."/>
            <person name="Rodriguez J.C."/>
            <person name="Van S.L."/>
            <person name="Yuan L."/>
            <person name="Wang Z."/>
            <person name="Xia Z."/>
            <person name="Xiao L."/>
            <person name="Anderson O.D."/>
            <person name="Ouyang S."/>
            <person name="Liang Y."/>
            <person name="Zimin A.V."/>
            <person name="Pertea G."/>
            <person name="Qi P."/>
            <person name="Bennetzen J.L."/>
            <person name="Dai X."/>
            <person name="Dawson M.W."/>
            <person name="Muller H.G."/>
            <person name="Kugler K."/>
            <person name="Rivarola-Duarte L."/>
            <person name="Spannagl M."/>
            <person name="Mayer K.F.X."/>
            <person name="Lu F.H."/>
            <person name="Bevan M.W."/>
            <person name="Leroy P."/>
            <person name="Li P."/>
            <person name="You F.M."/>
            <person name="Sun Q."/>
            <person name="Liu Z."/>
            <person name="Lyons E."/>
            <person name="Wicker T."/>
            <person name="Salzberg S.L."/>
            <person name="Devos K.M."/>
            <person name="Dvorak J."/>
        </authorList>
    </citation>
    <scope>NUCLEOTIDE SEQUENCE [LARGE SCALE GENOMIC DNA]</scope>
    <source>
        <strain evidence="1">cv. AL8/78</strain>
    </source>
</reference>
<proteinExistence type="predicted"/>
<reference evidence="2" key="1">
    <citation type="journal article" date="2014" name="Science">
        <title>Ancient hybridizations among the ancestral genomes of bread wheat.</title>
        <authorList>
            <consortium name="International Wheat Genome Sequencing Consortium,"/>
            <person name="Marcussen T."/>
            <person name="Sandve S.R."/>
            <person name="Heier L."/>
            <person name="Spannagl M."/>
            <person name="Pfeifer M."/>
            <person name="Jakobsen K.S."/>
            <person name="Wulff B.B."/>
            <person name="Steuernagel B."/>
            <person name="Mayer K.F."/>
            <person name="Olsen O.A."/>
        </authorList>
    </citation>
    <scope>NUCLEOTIDE SEQUENCE [LARGE SCALE GENOMIC DNA]</scope>
    <source>
        <strain evidence="2">cv. AL8/78</strain>
    </source>
</reference>
<name>A0A453CRN8_AEGTS</name>
<dbReference type="Proteomes" id="UP000015105">
    <property type="component" value="Chromosome 2D"/>
</dbReference>
<organism evidence="1 2">
    <name type="scientific">Aegilops tauschii subsp. strangulata</name>
    <name type="common">Goatgrass</name>
    <dbReference type="NCBI Taxonomy" id="200361"/>
    <lineage>
        <taxon>Eukaryota</taxon>
        <taxon>Viridiplantae</taxon>
        <taxon>Streptophyta</taxon>
        <taxon>Embryophyta</taxon>
        <taxon>Tracheophyta</taxon>
        <taxon>Spermatophyta</taxon>
        <taxon>Magnoliopsida</taxon>
        <taxon>Liliopsida</taxon>
        <taxon>Poales</taxon>
        <taxon>Poaceae</taxon>
        <taxon>BOP clade</taxon>
        <taxon>Pooideae</taxon>
        <taxon>Triticodae</taxon>
        <taxon>Triticeae</taxon>
        <taxon>Triticinae</taxon>
        <taxon>Aegilops</taxon>
    </lineage>
</organism>
<evidence type="ECO:0000313" key="2">
    <source>
        <dbReference type="Proteomes" id="UP000015105"/>
    </source>
</evidence>
<reference evidence="2" key="2">
    <citation type="journal article" date="2017" name="Nat. Plants">
        <title>The Aegilops tauschii genome reveals multiple impacts of transposons.</title>
        <authorList>
            <person name="Zhao G."/>
            <person name="Zou C."/>
            <person name="Li K."/>
            <person name="Wang K."/>
            <person name="Li T."/>
            <person name="Gao L."/>
            <person name="Zhang X."/>
            <person name="Wang H."/>
            <person name="Yang Z."/>
            <person name="Liu X."/>
            <person name="Jiang W."/>
            <person name="Mao L."/>
            <person name="Kong X."/>
            <person name="Jiao Y."/>
            <person name="Jia J."/>
        </authorList>
    </citation>
    <scope>NUCLEOTIDE SEQUENCE [LARGE SCALE GENOMIC DNA]</scope>
    <source>
        <strain evidence="2">cv. AL8/78</strain>
    </source>
</reference>
<protein>
    <submittedName>
        <fullName evidence="1">Uncharacterized protein</fullName>
    </submittedName>
</protein>